<accession>A0ABS8DJP0</accession>
<keyword evidence="2" id="KW-0238">DNA-binding</keyword>
<comment type="caution">
    <text evidence="3">The sequence shown here is derived from an EMBL/GenBank/DDBJ whole genome shotgun (WGS) entry which is preliminary data.</text>
</comment>
<keyword evidence="1" id="KW-0680">Restriction system</keyword>
<dbReference type="InterPro" id="IPR044946">
    <property type="entry name" value="Restrct_endonuc_typeI_TRD_sf"/>
</dbReference>
<organism evidence="3 4">
    <name type="scientific">Bariatricus massiliensis</name>
    <dbReference type="NCBI Taxonomy" id="1745713"/>
    <lineage>
        <taxon>Bacteria</taxon>
        <taxon>Bacillati</taxon>
        <taxon>Bacillota</taxon>
        <taxon>Clostridia</taxon>
        <taxon>Lachnospirales</taxon>
        <taxon>Lachnospiraceae</taxon>
        <taxon>Bariatricus</taxon>
    </lineage>
</organism>
<name>A0ABS8DJP0_9FIRM</name>
<keyword evidence="4" id="KW-1185">Reference proteome</keyword>
<keyword evidence="3" id="KW-0255">Endonuclease</keyword>
<evidence type="ECO:0000313" key="3">
    <source>
        <dbReference type="EMBL" id="MCB7388648.1"/>
    </source>
</evidence>
<dbReference type="Gene3D" id="3.90.220.20">
    <property type="entry name" value="DNA methylase specificity domains"/>
    <property type="match status" value="1"/>
</dbReference>
<evidence type="ECO:0000313" key="4">
    <source>
        <dbReference type="Proteomes" id="UP001299546"/>
    </source>
</evidence>
<keyword evidence="3" id="KW-0378">Hydrolase</keyword>
<proteinExistence type="predicted"/>
<evidence type="ECO:0000256" key="2">
    <source>
        <dbReference type="ARBA" id="ARBA00023125"/>
    </source>
</evidence>
<dbReference type="GO" id="GO:0004519">
    <property type="term" value="F:endonuclease activity"/>
    <property type="evidence" value="ECO:0007669"/>
    <property type="project" value="UniProtKB-KW"/>
</dbReference>
<dbReference type="SUPFAM" id="SSF116734">
    <property type="entry name" value="DNA methylase specificity domain"/>
    <property type="match status" value="1"/>
</dbReference>
<sequence>MKTVNFRNKDNVYGIDDLMGVSLTKEFIKSPANTISLDVSNYKIVKPFQFACNLMHVGRDKKVAVGMLTDADNVIISPAFTVFEIINNNVILPEVLVSWFSQSFFDNEVSYLASEGIRDGIKWDTFAQIPIFIPEFEIQTKIQNIYKNIQQNKLEISTLNNFADTFITTLSSR</sequence>
<evidence type="ECO:0000256" key="1">
    <source>
        <dbReference type="ARBA" id="ARBA00022747"/>
    </source>
</evidence>
<gene>
    <name evidence="3" type="ORF">LIZ65_15275</name>
</gene>
<reference evidence="3 4" key="1">
    <citation type="submission" date="2021-10" db="EMBL/GenBank/DDBJ databases">
        <title>Collection of gut derived symbiotic bacterial strains cultured from healthy donors.</title>
        <authorList>
            <person name="Lin H."/>
            <person name="Littmann E."/>
            <person name="Kohout C."/>
            <person name="Pamer E.G."/>
        </authorList>
    </citation>
    <scope>NUCLEOTIDE SEQUENCE [LARGE SCALE GENOMIC DNA]</scope>
    <source>
        <strain evidence="3 4">DFI.1.165</strain>
    </source>
</reference>
<dbReference type="EMBL" id="JAJCIS010000013">
    <property type="protein sequence ID" value="MCB7388648.1"/>
    <property type="molecule type" value="Genomic_DNA"/>
</dbReference>
<keyword evidence="3" id="KW-0540">Nuclease</keyword>
<protein>
    <submittedName>
        <fullName evidence="3">Restriction endonuclease subunit S</fullName>
    </submittedName>
</protein>
<dbReference type="RefSeq" id="WP_227183720.1">
    <property type="nucleotide sequence ID" value="NZ_JAJCIR010000013.1"/>
</dbReference>
<dbReference type="Proteomes" id="UP001299546">
    <property type="component" value="Unassembled WGS sequence"/>
</dbReference>